<comment type="caution">
    <text evidence="10">The sequence shown here is derived from an EMBL/GenBank/DDBJ whole genome shotgun (WGS) entry which is preliminary data.</text>
</comment>
<keyword evidence="2" id="KW-0936">Ethylene signaling pathway</keyword>
<evidence type="ECO:0000256" key="7">
    <source>
        <dbReference type="ARBA" id="ARBA00023242"/>
    </source>
</evidence>
<feature type="region of interest" description="Disordered" evidence="8">
    <location>
        <begin position="197"/>
        <end position="234"/>
    </location>
</feature>
<dbReference type="GO" id="GO:0000976">
    <property type="term" value="F:transcription cis-regulatory region binding"/>
    <property type="evidence" value="ECO:0007669"/>
    <property type="project" value="UniProtKB-ARBA"/>
</dbReference>
<organism evidence="10 11">
    <name type="scientific">Dillenia turbinata</name>
    <dbReference type="NCBI Taxonomy" id="194707"/>
    <lineage>
        <taxon>Eukaryota</taxon>
        <taxon>Viridiplantae</taxon>
        <taxon>Streptophyta</taxon>
        <taxon>Embryophyta</taxon>
        <taxon>Tracheophyta</taxon>
        <taxon>Spermatophyta</taxon>
        <taxon>Magnoliopsida</taxon>
        <taxon>eudicotyledons</taxon>
        <taxon>Gunneridae</taxon>
        <taxon>Pentapetalae</taxon>
        <taxon>Dilleniales</taxon>
        <taxon>Dilleniaceae</taxon>
        <taxon>Dillenia</taxon>
    </lineage>
</organism>
<evidence type="ECO:0000313" key="10">
    <source>
        <dbReference type="EMBL" id="KAK6925739.1"/>
    </source>
</evidence>
<dbReference type="GO" id="GO:0006950">
    <property type="term" value="P:response to stress"/>
    <property type="evidence" value="ECO:0007669"/>
    <property type="project" value="UniProtKB-ARBA"/>
</dbReference>
<comment type="subcellular location">
    <subcellularLocation>
        <location evidence="1">Nucleus</location>
    </subcellularLocation>
</comment>
<dbReference type="Gene3D" id="3.30.730.10">
    <property type="entry name" value="AP2/ERF domain"/>
    <property type="match status" value="1"/>
</dbReference>
<dbReference type="InterPro" id="IPR016177">
    <property type="entry name" value="DNA-bd_dom_sf"/>
</dbReference>
<dbReference type="Proteomes" id="UP001370490">
    <property type="component" value="Unassembled WGS sequence"/>
</dbReference>
<dbReference type="InterPro" id="IPR001471">
    <property type="entry name" value="AP2/ERF_dom"/>
</dbReference>
<name>A0AAN8Z428_9MAGN</name>
<dbReference type="PROSITE" id="PS51032">
    <property type="entry name" value="AP2_ERF"/>
    <property type="match status" value="1"/>
</dbReference>
<dbReference type="PANTHER" id="PTHR31190">
    <property type="entry name" value="DNA-BINDING DOMAIN"/>
    <property type="match status" value="1"/>
</dbReference>
<evidence type="ECO:0000256" key="6">
    <source>
        <dbReference type="ARBA" id="ARBA00023163"/>
    </source>
</evidence>
<evidence type="ECO:0000259" key="9">
    <source>
        <dbReference type="PROSITE" id="PS51032"/>
    </source>
</evidence>
<gene>
    <name evidence="10" type="ORF">RJ641_007458</name>
</gene>
<keyword evidence="5" id="KW-0010">Activator</keyword>
<keyword evidence="7" id="KW-0539">Nucleus</keyword>
<dbReference type="PANTHER" id="PTHR31190:SF499">
    <property type="entry name" value="ETHYLENE-RESPONSIVE TRANSCRIPTION FACTOR ERF105"/>
    <property type="match status" value="1"/>
</dbReference>
<dbReference type="AlphaFoldDB" id="A0AAN8Z428"/>
<dbReference type="InterPro" id="IPR036955">
    <property type="entry name" value="AP2/ERF_dom_sf"/>
</dbReference>
<keyword evidence="6" id="KW-0804">Transcription</keyword>
<accession>A0AAN8Z428</accession>
<sequence>MESPSSFLRQQLVDDFIFSDNFVFGSTPTESATTTSTADSDISVADYLTFIDSTAAQHAISFHLNSNQMINFEYDSKPLIQTPKPKSLGRKSTLQVAIPQKQEFRIPAAASAEDSGERKHYRGVRQRPWGKFAAEIRDPSKRGSRVWLGTFDTAIEAAKAYDRAAFRMRGSKAILNFPLEVEVSSETCPPVSNYRRRKREANKERVKEEKAVKAVKREKSPESPESEASTVTTMASPLTPSWWTTVLEGLDANGIFNVPSLSPLSPHPAFGFSQLTVI</sequence>
<feature type="domain" description="AP2/ERF" evidence="9">
    <location>
        <begin position="120"/>
        <end position="178"/>
    </location>
</feature>
<keyword evidence="4" id="KW-0238">DNA-binding</keyword>
<feature type="compositionally biased region" description="Basic and acidic residues" evidence="8">
    <location>
        <begin position="201"/>
        <end position="222"/>
    </location>
</feature>
<dbReference type="Pfam" id="PF00847">
    <property type="entry name" value="AP2"/>
    <property type="match status" value="1"/>
</dbReference>
<dbReference type="FunFam" id="3.30.730.10:FF:000001">
    <property type="entry name" value="Ethylene-responsive transcription factor 2"/>
    <property type="match status" value="1"/>
</dbReference>
<evidence type="ECO:0000256" key="2">
    <source>
        <dbReference type="ARBA" id="ARBA00022745"/>
    </source>
</evidence>
<evidence type="ECO:0000256" key="5">
    <source>
        <dbReference type="ARBA" id="ARBA00023159"/>
    </source>
</evidence>
<dbReference type="CDD" id="cd00018">
    <property type="entry name" value="AP2"/>
    <property type="match status" value="1"/>
</dbReference>
<dbReference type="GO" id="GO:0003700">
    <property type="term" value="F:DNA-binding transcription factor activity"/>
    <property type="evidence" value="ECO:0007669"/>
    <property type="project" value="InterPro"/>
</dbReference>
<evidence type="ECO:0000256" key="3">
    <source>
        <dbReference type="ARBA" id="ARBA00023015"/>
    </source>
</evidence>
<keyword evidence="11" id="KW-1185">Reference proteome</keyword>
<evidence type="ECO:0000313" key="11">
    <source>
        <dbReference type="Proteomes" id="UP001370490"/>
    </source>
</evidence>
<dbReference type="SMART" id="SM00380">
    <property type="entry name" value="AP2"/>
    <property type="match status" value="1"/>
</dbReference>
<evidence type="ECO:0000256" key="4">
    <source>
        <dbReference type="ARBA" id="ARBA00023125"/>
    </source>
</evidence>
<keyword evidence="3" id="KW-0805">Transcription regulation</keyword>
<dbReference type="PRINTS" id="PR00367">
    <property type="entry name" value="ETHRSPELEMNT"/>
</dbReference>
<dbReference type="SUPFAM" id="SSF54171">
    <property type="entry name" value="DNA-binding domain"/>
    <property type="match status" value="1"/>
</dbReference>
<dbReference type="InterPro" id="IPR044808">
    <property type="entry name" value="ERF_plant"/>
</dbReference>
<evidence type="ECO:0000256" key="8">
    <source>
        <dbReference type="SAM" id="MobiDB-lite"/>
    </source>
</evidence>
<evidence type="ECO:0000256" key="1">
    <source>
        <dbReference type="ARBA" id="ARBA00004123"/>
    </source>
</evidence>
<dbReference type="GO" id="GO:0009873">
    <property type="term" value="P:ethylene-activated signaling pathway"/>
    <property type="evidence" value="ECO:0007669"/>
    <property type="project" value="UniProtKB-KW"/>
</dbReference>
<protein>
    <submittedName>
        <fullName evidence="10">AP2/ERF domain</fullName>
    </submittedName>
</protein>
<proteinExistence type="predicted"/>
<reference evidence="10 11" key="1">
    <citation type="submission" date="2023-12" db="EMBL/GenBank/DDBJ databases">
        <title>A high-quality genome assembly for Dillenia turbinata (Dilleniales).</title>
        <authorList>
            <person name="Chanderbali A."/>
        </authorList>
    </citation>
    <scope>NUCLEOTIDE SEQUENCE [LARGE SCALE GENOMIC DNA]</scope>
    <source>
        <strain evidence="10">LSX21</strain>
        <tissue evidence="10">Leaf</tissue>
    </source>
</reference>
<dbReference type="GO" id="GO:0005634">
    <property type="term" value="C:nucleus"/>
    <property type="evidence" value="ECO:0007669"/>
    <property type="project" value="UniProtKB-SubCell"/>
</dbReference>
<dbReference type="EMBL" id="JBAMMX010000015">
    <property type="protein sequence ID" value="KAK6925739.1"/>
    <property type="molecule type" value="Genomic_DNA"/>
</dbReference>